<feature type="transmembrane region" description="Helical" evidence="6">
    <location>
        <begin position="12"/>
        <end position="38"/>
    </location>
</feature>
<keyword evidence="9" id="KW-1185">Reference proteome</keyword>
<dbReference type="Pfam" id="PF07690">
    <property type="entry name" value="MFS_1"/>
    <property type="match status" value="2"/>
</dbReference>
<feature type="transmembrane region" description="Helical" evidence="6">
    <location>
        <begin position="166"/>
        <end position="186"/>
    </location>
</feature>
<evidence type="ECO:0000256" key="5">
    <source>
        <dbReference type="ARBA" id="ARBA00023136"/>
    </source>
</evidence>
<accession>A0A1J5NEW3</accession>
<evidence type="ECO:0000256" key="2">
    <source>
        <dbReference type="ARBA" id="ARBA00022448"/>
    </source>
</evidence>
<dbReference type="OrthoDB" id="9812221at2"/>
<feature type="transmembrane region" description="Helical" evidence="6">
    <location>
        <begin position="101"/>
        <end position="124"/>
    </location>
</feature>
<proteinExistence type="predicted"/>
<name>A0A1J5NEW3_9BACT</name>
<keyword evidence="4 6" id="KW-1133">Transmembrane helix</keyword>
<keyword evidence="5 6" id="KW-0472">Membrane</keyword>
<evidence type="ECO:0000313" key="9">
    <source>
        <dbReference type="Proteomes" id="UP000181901"/>
    </source>
</evidence>
<keyword evidence="3 6" id="KW-0812">Transmembrane</keyword>
<dbReference type="GO" id="GO:0016020">
    <property type="term" value="C:membrane"/>
    <property type="evidence" value="ECO:0007669"/>
    <property type="project" value="UniProtKB-SubCell"/>
</dbReference>
<dbReference type="Gene3D" id="1.20.1720.10">
    <property type="entry name" value="Multidrug resistance protein D"/>
    <property type="match status" value="1"/>
</dbReference>
<feature type="transmembrane region" description="Helical" evidence="6">
    <location>
        <begin position="262"/>
        <end position="286"/>
    </location>
</feature>
<sequence length="473" mass="48973">MFQFAHDDRTAGLYTIAVSQFALVFMLSAVAVAVPALGREFGASASQLGLVESGYISAVAMLLFPVTRLSDKIGRGATFATGMALFTVMSVILPVCHTINQFIILRVFQGGGGAMMVSTGLAIIADLYPGPGRARAMGIVSAGVYLGLSVGPWLGGLIVTHFGWRWIFYGGALPCAVGFLLTLKTLPVKPMVAKGVRFDFGGALFIALGMILLSQGGSHLDGAYGAIMLACGVFFLLCFVFWEGRAKAPLLSLTLFSGNPAFSLGSAAQFISYAAIYGITFLLSLYLQVAQGMTAGDAGFILMVQPVMQVVFSVVSGKWCERWSPHLVATAGMGLATVGLGAAIFLGAAPSLLFTAGILALCGAGTAMFATANMAVIMGAVNRENYGVASAVVAAMRTTGMTVSLVFISGVFAVVIGPVALTHDNAGVFITAMRLAFIALTVFSALGVLMSAKGRLETRREAAGTKGGPDVGE</sequence>
<keyword evidence="2" id="KW-0813">Transport</keyword>
<feature type="transmembrane region" description="Helical" evidence="6">
    <location>
        <begin position="76"/>
        <end position="95"/>
    </location>
</feature>
<protein>
    <submittedName>
        <fullName evidence="8">Antiseptic resistance protein</fullName>
    </submittedName>
</protein>
<evidence type="ECO:0000256" key="6">
    <source>
        <dbReference type="SAM" id="Phobius"/>
    </source>
</evidence>
<evidence type="ECO:0000259" key="7">
    <source>
        <dbReference type="PROSITE" id="PS50850"/>
    </source>
</evidence>
<dbReference type="PROSITE" id="PS50850">
    <property type="entry name" value="MFS"/>
    <property type="match status" value="1"/>
</dbReference>
<dbReference type="GO" id="GO:0022857">
    <property type="term" value="F:transmembrane transporter activity"/>
    <property type="evidence" value="ECO:0007669"/>
    <property type="project" value="InterPro"/>
</dbReference>
<dbReference type="RefSeq" id="WP_071545723.1">
    <property type="nucleotide sequence ID" value="NZ_LKAQ01000004.1"/>
</dbReference>
<dbReference type="Gene3D" id="1.20.1250.20">
    <property type="entry name" value="MFS general substrate transporter like domains"/>
    <property type="match status" value="1"/>
</dbReference>
<feature type="transmembrane region" description="Helical" evidence="6">
    <location>
        <begin position="298"/>
        <end position="315"/>
    </location>
</feature>
<dbReference type="InterPro" id="IPR020846">
    <property type="entry name" value="MFS_dom"/>
</dbReference>
<dbReference type="Proteomes" id="UP000181901">
    <property type="component" value="Unassembled WGS sequence"/>
</dbReference>
<dbReference type="InterPro" id="IPR036259">
    <property type="entry name" value="MFS_trans_sf"/>
</dbReference>
<evidence type="ECO:0000256" key="4">
    <source>
        <dbReference type="ARBA" id="ARBA00022989"/>
    </source>
</evidence>
<feature type="transmembrane region" description="Helical" evidence="6">
    <location>
        <begin position="402"/>
        <end position="421"/>
    </location>
</feature>
<dbReference type="EMBL" id="LKAQ01000004">
    <property type="protein sequence ID" value="OIQ50265.1"/>
    <property type="molecule type" value="Genomic_DNA"/>
</dbReference>
<dbReference type="AlphaFoldDB" id="A0A1J5NEW3"/>
<gene>
    <name evidence="8" type="primary">qacA</name>
    <name evidence="8" type="ORF">BerOc1_02196</name>
</gene>
<evidence type="ECO:0000313" key="8">
    <source>
        <dbReference type="EMBL" id="OIQ50265.1"/>
    </source>
</evidence>
<feature type="transmembrane region" description="Helical" evidence="6">
    <location>
        <begin position="198"/>
        <end position="217"/>
    </location>
</feature>
<feature type="domain" description="Major facilitator superfamily (MFS) profile" evidence="7">
    <location>
        <begin position="12"/>
        <end position="459"/>
    </location>
</feature>
<feature type="transmembrane region" description="Helical" evidence="6">
    <location>
        <begin position="352"/>
        <end position="381"/>
    </location>
</feature>
<dbReference type="PANTHER" id="PTHR42718">
    <property type="entry name" value="MAJOR FACILITATOR SUPERFAMILY MULTIDRUG TRANSPORTER MFSC"/>
    <property type="match status" value="1"/>
</dbReference>
<comment type="subcellular location">
    <subcellularLocation>
        <location evidence="1">Membrane</location>
        <topology evidence="1">Multi-pass membrane protein</topology>
    </subcellularLocation>
</comment>
<feature type="transmembrane region" description="Helical" evidence="6">
    <location>
        <begin position="44"/>
        <end position="64"/>
    </location>
</feature>
<dbReference type="CDD" id="cd17321">
    <property type="entry name" value="MFS_MMR_MDR_like"/>
    <property type="match status" value="1"/>
</dbReference>
<evidence type="ECO:0000256" key="1">
    <source>
        <dbReference type="ARBA" id="ARBA00004141"/>
    </source>
</evidence>
<organism evidence="8 9">
    <name type="scientific">Pseudodesulfovibrio hydrargyri</name>
    <dbReference type="NCBI Taxonomy" id="2125990"/>
    <lineage>
        <taxon>Bacteria</taxon>
        <taxon>Pseudomonadati</taxon>
        <taxon>Thermodesulfobacteriota</taxon>
        <taxon>Desulfovibrionia</taxon>
        <taxon>Desulfovibrionales</taxon>
        <taxon>Desulfovibrionaceae</taxon>
    </lineage>
</organism>
<evidence type="ECO:0000256" key="3">
    <source>
        <dbReference type="ARBA" id="ARBA00022692"/>
    </source>
</evidence>
<feature type="transmembrane region" description="Helical" evidence="6">
    <location>
        <begin position="327"/>
        <end position="346"/>
    </location>
</feature>
<dbReference type="InterPro" id="IPR011701">
    <property type="entry name" value="MFS"/>
</dbReference>
<dbReference type="SUPFAM" id="SSF103473">
    <property type="entry name" value="MFS general substrate transporter"/>
    <property type="match status" value="1"/>
</dbReference>
<dbReference type="PANTHER" id="PTHR42718:SF9">
    <property type="entry name" value="MAJOR FACILITATOR SUPERFAMILY MULTIDRUG TRANSPORTER MFSC"/>
    <property type="match status" value="1"/>
</dbReference>
<feature type="transmembrane region" description="Helical" evidence="6">
    <location>
        <begin position="427"/>
        <end position="450"/>
    </location>
</feature>
<comment type="caution">
    <text evidence="8">The sequence shown here is derived from an EMBL/GenBank/DDBJ whole genome shotgun (WGS) entry which is preliminary data.</text>
</comment>
<reference evidence="8 9" key="1">
    <citation type="submission" date="2015-09" db="EMBL/GenBank/DDBJ databases">
        <title>Genome of Desulfovibrio dechloracetivorans BerOc1, a mercury methylating strain isolated from highly hydrocarbons and metals contaminated coastal sediments.</title>
        <authorList>
            <person name="Goni Urriza M."/>
            <person name="Gassie C."/>
            <person name="Bouchez O."/>
            <person name="Klopp C."/>
            <person name="Ranchou-Peyruse A."/>
            <person name="Remy G."/>
        </authorList>
    </citation>
    <scope>NUCLEOTIDE SEQUENCE [LARGE SCALE GENOMIC DNA]</scope>
    <source>
        <strain evidence="8 9">BerOc1</strain>
    </source>
</reference>
<feature type="transmembrane region" description="Helical" evidence="6">
    <location>
        <begin position="223"/>
        <end position="242"/>
    </location>
</feature>
<feature type="transmembrane region" description="Helical" evidence="6">
    <location>
        <begin position="136"/>
        <end position="154"/>
    </location>
</feature>
<dbReference type="PRINTS" id="PR01036">
    <property type="entry name" value="TCRTETB"/>
</dbReference>